<dbReference type="NCBIfam" id="TIGR02532">
    <property type="entry name" value="IV_pilin_GFxxxE"/>
    <property type="match status" value="1"/>
</dbReference>
<dbReference type="Proteomes" id="UP000286862">
    <property type="component" value="Unassembled WGS sequence"/>
</dbReference>
<keyword evidence="4 6" id="KW-1133">Transmembrane helix</keyword>
<dbReference type="InterPro" id="IPR012902">
    <property type="entry name" value="N_methyl_site"/>
</dbReference>
<evidence type="ECO:0000256" key="3">
    <source>
        <dbReference type="ARBA" id="ARBA00022692"/>
    </source>
</evidence>
<keyword evidence="5 6" id="KW-0472">Membrane</keyword>
<comment type="subcellular location">
    <subcellularLocation>
        <location evidence="1">Membrane</location>
        <topology evidence="1">Single-pass membrane protein</topology>
    </subcellularLocation>
</comment>
<dbReference type="PANTHER" id="PTHR30093">
    <property type="entry name" value="GENERAL SECRETION PATHWAY PROTEIN G"/>
    <property type="match status" value="1"/>
</dbReference>
<proteinExistence type="predicted"/>
<evidence type="ECO:0000256" key="1">
    <source>
        <dbReference type="ARBA" id="ARBA00004167"/>
    </source>
</evidence>
<dbReference type="Pfam" id="PF07963">
    <property type="entry name" value="N_methyl"/>
    <property type="match status" value="1"/>
</dbReference>
<keyword evidence="3 6" id="KW-0812">Transmembrane</keyword>
<evidence type="ECO:0000256" key="5">
    <source>
        <dbReference type="ARBA" id="ARBA00023136"/>
    </source>
</evidence>
<keyword evidence="2" id="KW-0488">Methylation</keyword>
<evidence type="ECO:0000256" key="4">
    <source>
        <dbReference type="ARBA" id="ARBA00022989"/>
    </source>
</evidence>
<feature type="transmembrane region" description="Helical" evidence="6">
    <location>
        <begin position="104"/>
        <end position="125"/>
    </location>
</feature>
<evidence type="ECO:0000313" key="8">
    <source>
        <dbReference type="Proteomes" id="UP000286862"/>
    </source>
</evidence>
<gene>
    <name evidence="7" type="ORF">VT99_10124</name>
</gene>
<comment type="caution">
    <text evidence="7">The sequence shown here is derived from an EMBL/GenBank/DDBJ whole genome shotgun (WGS) entry which is preliminary data.</text>
</comment>
<dbReference type="PANTHER" id="PTHR30093:SF44">
    <property type="entry name" value="TYPE II SECRETION SYSTEM CORE PROTEIN G"/>
    <property type="match status" value="1"/>
</dbReference>
<reference evidence="7 8" key="1">
    <citation type="submission" date="2017-01" db="EMBL/GenBank/DDBJ databases">
        <title>The cable genome- insights into the physiology and evolution of filamentous bacteria capable of sulfide oxidation via long distance electron transfer.</title>
        <authorList>
            <person name="Schreiber L."/>
            <person name="Bjerg J.T."/>
            <person name="Boggild A."/>
            <person name="Van De Vossenberg J."/>
            <person name="Meysman F."/>
            <person name="Nielsen L.P."/>
            <person name="Schramm A."/>
            <person name="Kjeldsen K.U."/>
        </authorList>
    </citation>
    <scope>NUCLEOTIDE SEQUENCE [LARGE SCALE GENOMIC DNA]</scope>
    <source>
        <strain evidence="7">A2</strain>
    </source>
</reference>
<evidence type="ECO:0000256" key="6">
    <source>
        <dbReference type="SAM" id="Phobius"/>
    </source>
</evidence>
<dbReference type="EMBL" id="MTKQ01000012">
    <property type="protein sequence ID" value="RWX49258.1"/>
    <property type="molecule type" value="Genomic_DNA"/>
</dbReference>
<dbReference type="Gene3D" id="3.30.700.10">
    <property type="entry name" value="Glycoprotein, Type 4 Pilin"/>
    <property type="match status" value="1"/>
</dbReference>
<dbReference type="PROSITE" id="PS00409">
    <property type="entry name" value="PROKAR_NTER_METHYL"/>
    <property type="match status" value="1"/>
</dbReference>
<dbReference type="GO" id="GO:0016020">
    <property type="term" value="C:membrane"/>
    <property type="evidence" value="ECO:0007669"/>
    <property type="project" value="UniProtKB-SubCell"/>
</dbReference>
<evidence type="ECO:0000256" key="2">
    <source>
        <dbReference type="ARBA" id="ARBA00022481"/>
    </source>
</evidence>
<evidence type="ECO:0000313" key="7">
    <source>
        <dbReference type="EMBL" id="RWX49258.1"/>
    </source>
</evidence>
<protein>
    <submittedName>
        <fullName evidence="7">Prepilin-type N-terminal cleavage/methylation domain-containing protein</fullName>
    </submittedName>
</protein>
<dbReference type="AlphaFoldDB" id="A0A444J837"/>
<name>A0A444J837_9BACT</name>
<dbReference type="InterPro" id="IPR045584">
    <property type="entry name" value="Pilin-like"/>
</dbReference>
<sequence>MRICINLLISVTLTLFVSLCGRICLTTQQTTRVPEGATKQNPTNNLLIKTKNNYKRQKSFLAQIMYYKKQMRNVGTGRYPKTSILKMEDIMKLNTLRKQANEKGFTLIELMIVIAIIGILAAVAIPNFIEYKNKSYCTATVNDTGAIGGALADYFAVPTNVTASTWYEPAANGSRPYILIGNAQADANGMGGAPPAAADAANTLLLSASTTPAAAGEPGAGAQKVGSNYILFAVEGAGNCPVKVTKADTHWIDPAGSDYSAAANQVPRTTTDGPVAYFKTL</sequence>
<dbReference type="SUPFAM" id="SSF54523">
    <property type="entry name" value="Pili subunits"/>
    <property type="match status" value="1"/>
</dbReference>
<accession>A0A444J837</accession>
<organism evidence="7 8">
    <name type="scientific">Candidatus Electrothrix marina</name>
    <dbReference type="NCBI Taxonomy" id="1859130"/>
    <lineage>
        <taxon>Bacteria</taxon>
        <taxon>Pseudomonadati</taxon>
        <taxon>Thermodesulfobacteriota</taxon>
        <taxon>Desulfobulbia</taxon>
        <taxon>Desulfobulbales</taxon>
        <taxon>Desulfobulbaceae</taxon>
        <taxon>Candidatus Electrothrix</taxon>
    </lineage>
</organism>